<feature type="domain" description="Acyl-protein synthetase LuxE" evidence="1">
    <location>
        <begin position="13"/>
        <end position="374"/>
    </location>
</feature>
<organism evidence="2 3">
    <name type="scientific">Ruminiclostridium papyrosolvens DSM 2782</name>
    <dbReference type="NCBI Taxonomy" id="588581"/>
    <lineage>
        <taxon>Bacteria</taxon>
        <taxon>Bacillati</taxon>
        <taxon>Bacillota</taxon>
        <taxon>Clostridia</taxon>
        <taxon>Eubacteriales</taxon>
        <taxon>Oscillospiraceae</taxon>
        <taxon>Ruminiclostridium</taxon>
    </lineage>
</organism>
<gene>
    <name evidence="2" type="ORF">Cpap_3284</name>
</gene>
<evidence type="ECO:0000313" key="2">
    <source>
        <dbReference type="EMBL" id="EGD48858.1"/>
    </source>
</evidence>
<reference evidence="2" key="1">
    <citation type="submission" date="2009-07" db="EMBL/GenBank/DDBJ databases">
        <authorList>
            <consortium name="US DOE Joint Genome Institute (JGI-PGF)"/>
            <person name="Lucas S."/>
            <person name="Copeland A."/>
            <person name="Lapidus A."/>
            <person name="Glavina del Rio T."/>
            <person name="Tice H."/>
            <person name="Bruce D."/>
            <person name="Goodwin L."/>
            <person name="Pitluck S."/>
            <person name="Larimer F."/>
            <person name="Land M.L."/>
            <person name="Mouttaki H."/>
            <person name="He Z."/>
            <person name="Zhou J."/>
            <person name="Hemme C.L."/>
        </authorList>
    </citation>
    <scope>NUCLEOTIDE SEQUENCE [LARGE SCALE GENOMIC DNA]</scope>
    <source>
        <strain evidence="2">DSM 2782</strain>
    </source>
</reference>
<reference evidence="2" key="2">
    <citation type="submission" date="2011-01" db="EMBL/GenBank/DDBJ databases">
        <title>The Non-contiguous Finished genome of Clostridium papyrosolvens.</title>
        <authorList>
            <person name="Lucas S."/>
            <person name="Copeland A."/>
            <person name="Lapidus A."/>
            <person name="Cheng J.-F."/>
            <person name="Goodwin L."/>
            <person name="Pitluck S."/>
            <person name="Misra M."/>
            <person name="Chertkov O."/>
            <person name="Detter J.C."/>
            <person name="Han C."/>
            <person name="Tapia R."/>
            <person name="Land M."/>
            <person name="Hauser L."/>
            <person name="Kyrpides N."/>
            <person name="Ivanova N."/>
            <person name="Pagani I."/>
            <person name="Mouttaki H."/>
            <person name="He Z."/>
            <person name="Zhou J."/>
            <person name="Hemme C.L."/>
            <person name="Woyke T."/>
        </authorList>
    </citation>
    <scope>NUCLEOTIDE SEQUENCE [LARGE SCALE GENOMIC DNA]</scope>
    <source>
        <strain evidence="2">DSM 2782</strain>
    </source>
</reference>
<comment type="caution">
    <text evidence="2">The sequence shown here is derived from an EMBL/GenBank/DDBJ whole genome shotgun (WGS) entry which is preliminary data.</text>
</comment>
<accession>F1T8M6</accession>
<evidence type="ECO:0000313" key="3">
    <source>
        <dbReference type="Proteomes" id="UP000003860"/>
    </source>
</evidence>
<sequence>MYTSQFFSDFKKNLEGQYEDCPGYRLLSQNQSFNPYNDLLCEDDIKRVPFVATTLFKKSNMLFKDLLRVKPDEVDKWTISSSTSGDPSIVGRIESDITQLRKFVELQNDIFRPNGGYDCVFYPHPHEMNSYASQLIFGKPTESYIGNVMSVFNFSKNTNFLLKLVDNDFVLDINTFIDFINRHNDQNDDLSIRGSTLLLYNTVEQIKNEISPVRLGKNAIVHTGGGGWDGKKGNISSEKEIERFRFVEEISQFLGIPEENFIDTYSFTENSTPITGHYSKEFKDYYFHVPEWIKIIIRDPKTLEPLEHKGAKGFIQVLNAYGTNAYAGASVLVDDMAEIISTDCCPECGQKCMTLSITGRVKGSEAKGCGATLSVRSDVA</sequence>
<evidence type="ECO:0000259" key="1">
    <source>
        <dbReference type="Pfam" id="PF04443"/>
    </source>
</evidence>
<dbReference type="InterPro" id="IPR007534">
    <property type="entry name" value="LuxE"/>
</dbReference>
<dbReference type="GO" id="GO:0008218">
    <property type="term" value="P:bioluminescence"/>
    <property type="evidence" value="ECO:0007669"/>
    <property type="project" value="InterPro"/>
</dbReference>
<dbReference type="OrthoDB" id="182577at2"/>
<dbReference type="Proteomes" id="UP000003860">
    <property type="component" value="Unassembled WGS sequence"/>
</dbReference>
<name>F1T8M6_9FIRM</name>
<dbReference type="GO" id="GO:0047474">
    <property type="term" value="F:long-chain fatty acid--protein ligase activity"/>
    <property type="evidence" value="ECO:0007669"/>
    <property type="project" value="InterPro"/>
</dbReference>
<protein>
    <submittedName>
        <fullName evidence="2">Acyl-protein synthetase, LuxE</fullName>
    </submittedName>
</protein>
<dbReference type="RefSeq" id="WP_004616864.1">
    <property type="nucleotide sequence ID" value="NZ_ACXX02000002.1"/>
</dbReference>
<dbReference type="eggNOG" id="COG1541">
    <property type="taxonomic scope" value="Bacteria"/>
</dbReference>
<proteinExistence type="predicted"/>
<keyword evidence="3" id="KW-1185">Reference proteome</keyword>
<dbReference type="AlphaFoldDB" id="F1T8M6"/>
<dbReference type="Pfam" id="PF04443">
    <property type="entry name" value="LuxE"/>
    <property type="match status" value="1"/>
</dbReference>
<dbReference type="STRING" id="588581.Cpap_3284"/>
<dbReference type="EMBL" id="ACXX02000002">
    <property type="protein sequence ID" value="EGD48858.1"/>
    <property type="molecule type" value="Genomic_DNA"/>
</dbReference>